<evidence type="ECO:0000256" key="1">
    <source>
        <dbReference type="SAM" id="SignalP"/>
    </source>
</evidence>
<keyword evidence="3" id="KW-1185">Reference proteome</keyword>
<feature type="chain" id="PRO_5012839478" description="Peptidase E" evidence="1">
    <location>
        <begin position="22"/>
        <end position="164"/>
    </location>
</feature>
<dbReference type="STRING" id="416016.SAMN05443547_0304"/>
<dbReference type="AlphaFoldDB" id="A0A1M7ZSW6"/>
<feature type="signal peptide" evidence="1">
    <location>
        <begin position="1"/>
        <end position="21"/>
    </location>
</feature>
<keyword evidence="1" id="KW-0732">Signal</keyword>
<gene>
    <name evidence="2" type="ORF">SAMN05443547_0304</name>
</gene>
<organism evidence="2 3">
    <name type="scientific">Flavobacterium cucumis</name>
    <dbReference type="NCBI Taxonomy" id="416016"/>
    <lineage>
        <taxon>Bacteria</taxon>
        <taxon>Pseudomonadati</taxon>
        <taxon>Bacteroidota</taxon>
        <taxon>Flavobacteriia</taxon>
        <taxon>Flavobacteriales</taxon>
        <taxon>Flavobacteriaceae</taxon>
        <taxon>Flavobacterium</taxon>
    </lineage>
</organism>
<reference evidence="3" key="1">
    <citation type="submission" date="2016-12" db="EMBL/GenBank/DDBJ databases">
        <authorList>
            <person name="Varghese N."/>
            <person name="Submissions S."/>
        </authorList>
    </citation>
    <scope>NUCLEOTIDE SEQUENCE [LARGE SCALE GENOMIC DNA]</scope>
    <source>
        <strain evidence="3">DSM 18830</strain>
    </source>
</reference>
<dbReference type="RefSeq" id="WP_073580722.1">
    <property type="nucleotide sequence ID" value="NZ_CBCSEA010000001.1"/>
</dbReference>
<evidence type="ECO:0008006" key="4">
    <source>
        <dbReference type="Google" id="ProtNLM"/>
    </source>
</evidence>
<dbReference type="OrthoDB" id="5735516at2"/>
<dbReference type="EMBL" id="FRYK01000001">
    <property type="protein sequence ID" value="SHO71984.1"/>
    <property type="molecule type" value="Genomic_DNA"/>
</dbReference>
<dbReference type="Pfam" id="PF20420">
    <property type="entry name" value="DUF6702"/>
    <property type="match status" value="1"/>
</dbReference>
<protein>
    <recommendedName>
        <fullName evidence="4">Peptidase E</fullName>
    </recommendedName>
</protein>
<evidence type="ECO:0000313" key="3">
    <source>
        <dbReference type="Proteomes" id="UP000184611"/>
    </source>
</evidence>
<sequence>MRKAISLLFVMLFLCSFSVHKFYVSVMQIDHVPSKKRVEITSRIFVDDLEKALTKKYNKKINLTSSRELPDADALIEGYLKEKVKIFINNKPQNITFLARELEGDVLILYTKIAISKKINTFEIYNSLLTEVYQDQQNIVHTNINSNKKSILLTNTELKEKIDY</sequence>
<dbReference type="InterPro" id="IPR046525">
    <property type="entry name" value="DUF6702"/>
</dbReference>
<name>A0A1M7ZSW6_9FLAO</name>
<dbReference type="Proteomes" id="UP000184611">
    <property type="component" value="Unassembled WGS sequence"/>
</dbReference>
<evidence type="ECO:0000313" key="2">
    <source>
        <dbReference type="EMBL" id="SHO71984.1"/>
    </source>
</evidence>
<accession>A0A1M7ZSW6</accession>
<proteinExistence type="predicted"/>